<feature type="transmembrane region" description="Helical" evidence="6">
    <location>
        <begin position="165"/>
        <end position="183"/>
    </location>
</feature>
<feature type="transmembrane region" description="Helical" evidence="6">
    <location>
        <begin position="403"/>
        <end position="425"/>
    </location>
</feature>
<feature type="transmembrane region" description="Helical" evidence="6">
    <location>
        <begin position="21"/>
        <end position="44"/>
    </location>
</feature>
<name>A0A1F6PA76_9BACT</name>
<comment type="caution">
    <text evidence="7">The sequence shown here is derived from an EMBL/GenBank/DDBJ whole genome shotgun (WGS) entry which is preliminary data.</text>
</comment>
<keyword evidence="2" id="KW-1003">Cell membrane</keyword>
<feature type="transmembrane region" description="Helical" evidence="6">
    <location>
        <begin position="189"/>
        <end position="210"/>
    </location>
</feature>
<evidence type="ECO:0000256" key="1">
    <source>
        <dbReference type="ARBA" id="ARBA00004651"/>
    </source>
</evidence>
<feature type="transmembrane region" description="Helical" evidence="6">
    <location>
        <begin position="231"/>
        <end position="251"/>
    </location>
</feature>
<dbReference type="InterPro" id="IPR002797">
    <property type="entry name" value="Polysacc_synth"/>
</dbReference>
<feature type="transmembrane region" description="Helical" evidence="6">
    <location>
        <begin position="309"/>
        <end position="331"/>
    </location>
</feature>
<feature type="transmembrane region" description="Helical" evidence="6">
    <location>
        <begin position="374"/>
        <end position="397"/>
    </location>
</feature>
<dbReference type="AlphaFoldDB" id="A0A1F6PA76"/>
<dbReference type="Proteomes" id="UP000176634">
    <property type="component" value="Unassembled WGS sequence"/>
</dbReference>
<keyword evidence="5 6" id="KW-0472">Membrane</keyword>
<feature type="transmembrane region" description="Helical" evidence="6">
    <location>
        <begin position="343"/>
        <end position="362"/>
    </location>
</feature>
<dbReference type="PANTHER" id="PTHR30250">
    <property type="entry name" value="PST FAMILY PREDICTED COLANIC ACID TRANSPORTER"/>
    <property type="match status" value="1"/>
</dbReference>
<protein>
    <submittedName>
        <fullName evidence="7">Uncharacterized protein</fullName>
    </submittedName>
</protein>
<organism evidence="7 8">
    <name type="scientific">Candidatus Magasanikbacteria bacterium RIFOXYD1_FULL_40_23</name>
    <dbReference type="NCBI Taxonomy" id="1798705"/>
    <lineage>
        <taxon>Bacteria</taxon>
        <taxon>Candidatus Magasanikiibacteriota</taxon>
    </lineage>
</organism>
<dbReference type="GO" id="GO:0005886">
    <property type="term" value="C:plasma membrane"/>
    <property type="evidence" value="ECO:0007669"/>
    <property type="project" value="UniProtKB-SubCell"/>
</dbReference>
<reference evidence="7 8" key="1">
    <citation type="journal article" date="2016" name="Nat. Commun.">
        <title>Thousands of microbial genomes shed light on interconnected biogeochemical processes in an aquifer system.</title>
        <authorList>
            <person name="Anantharaman K."/>
            <person name="Brown C.T."/>
            <person name="Hug L.A."/>
            <person name="Sharon I."/>
            <person name="Castelle C.J."/>
            <person name="Probst A.J."/>
            <person name="Thomas B.C."/>
            <person name="Singh A."/>
            <person name="Wilkins M.J."/>
            <person name="Karaoz U."/>
            <person name="Brodie E.L."/>
            <person name="Williams K.H."/>
            <person name="Hubbard S.S."/>
            <person name="Banfield J.F."/>
        </authorList>
    </citation>
    <scope>NUCLEOTIDE SEQUENCE [LARGE SCALE GENOMIC DNA]</scope>
</reference>
<feature type="transmembrane region" description="Helical" evidence="6">
    <location>
        <begin position="50"/>
        <end position="77"/>
    </location>
</feature>
<evidence type="ECO:0000256" key="3">
    <source>
        <dbReference type="ARBA" id="ARBA00022692"/>
    </source>
</evidence>
<feature type="transmembrane region" description="Helical" evidence="6">
    <location>
        <begin position="98"/>
        <end position="120"/>
    </location>
</feature>
<evidence type="ECO:0000256" key="6">
    <source>
        <dbReference type="SAM" id="Phobius"/>
    </source>
</evidence>
<evidence type="ECO:0000313" key="8">
    <source>
        <dbReference type="Proteomes" id="UP000176634"/>
    </source>
</evidence>
<dbReference type="PANTHER" id="PTHR30250:SF11">
    <property type="entry name" value="O-ANTIGEN TRANSPORTER-RELATED"/>
    <property type="match status" value="1"/>
</dbReference>
<evidence type="ECO:0000256" key="5">
    <source>
        <dbReference type="ARBA" id="ARBA00023136"/>
    </source>
</evidence>
<dbReference type="Pfam" id="PF01943">
    <property type="entry name" value="Polysacc_synt"/>
    <property type="match status" value="1"/>
</dbReference>
<feature type="transmembrane region" description="Helical" evidence="6">
    <location>
        <begin position="132"/>
        <end position="153"/>
    </location>
</feature>
<gene>
    <name evidence="7" type="ORF">A2563_04270</name>
</gene>
<evidence type="ECO:0000256" key="2">
    <source>
        <dbReference type="ARBA" id="ARBA00022475"/>
    </source>
</evidence>
<evidence type="ECO:0000313" key="7">
    <source>
        <dbReference type="EMBL" id="OGH92853.1"/>
    </source>
</evidence>
<sequence length="433" mass="48932">MQMIEWVQSIFKKKALHQTAFVTVGSLINGVSLLVLNIVLARALSREVFGIFSLSVLALSTAAELSDFGLNLGLLRFAPYYIATNQTEKLKQLIKTIWRWRVILTWVLTVGGIVLSYPLAKYMFGQAKVAPYLAYSFLGIGGVILLGFLATFLQAKQRFFYQASVQSLKGFLRLAIVVILAIFGVENLFAYLSVYIFVPWILFIVNYGVFPEKFRTVEVDGEVKKNLHSQLAKFSFWLTISSLLGIIGGKIDQVIISHYLGLEYVAVFTVAWQFLQIFMVLNGSISSVLMPKISSLKNKAELVIFVKRVFKWVLVGTIGIAFLIYPSQYLINFIFGQKYVEAMPVYLILAYSMLLNILAIPLSMTITVFNKTHIMAVAAFFQTVIFIISNLVFIPRYGIMGAAYAYVVVQVATFMWNLIWSLYLIKKKDFNIV</sequence>
<comment type="subcellular location">
    <subcellularLocation>
        <location evidence="1">Cell membrane</location>
        <topology evidence="1">Multi-pass membrane protein</topology>
    </subcellularLocation>
</comment>
<keyword evidence="3 6" id="KW-0812">Transmembrane</keyword>
<keyword evidence="4 6" id="KW-1133">Transmembrane helix</keyword>
<dbReference type="STRING" id="1798705.A2563_04270"/>
<dbReference type="InterPro" id="IPR050833">
    <property type="entry name" value="Poly_Biosynth_Transport"/>
</dbReference>
<accession>A0A1F6PA76</accession>
<feature type="transmembrane region" description="Helical" evidence="6">
    <location>
        <begin position="271"/>
        <end position="289"/>
    </location>
</feature>
<proteinExistence type="predicted"/>
<evidence type="ECO:0000256" key="4">
    <source>
        <dbReference type="ARBA" id="ARBA00022989"/>
    </source>
</evidence>
<dbReference type="EMBL" id="MFRA01000005">
    <property type="protein sequence ID" value="OGH92853.1"/>
    <property type="molecule type" value="Genomic_DNA"/>
</dbReference>